<accession>A0A645HCR6</accession>
<comment type="caution">
    <text evidence="1">The sequence shown here is derived from an EMBL/GenBank/DDBJ whole genome shotgun (WGS) entry which is preliminary data.</text>
</comment>
<evidence type="ECO:0000313" key="1">
    <source>
        <dbReference type="EMBL" id="MPN36520.1"/>
    </source>
</evidence>
<dbReference type="EMBL" id="VSSQ01090682">
    <property type="protein sequence ID" value="MPN36520.1"/>
    <property type="molecule type" value="Genomic_DNA"/>
</dbReference>
<proteinExistence type="predicted"/>
<dbReference type="AlphaFoldDB" id="A0A645HCR6"/>
<reference evidence="1" key="1">
    <citation type="submission" date="2019-08" db="EMBL/GenBank/DDBJ databases">
        <authorList>
            <person name="Kucharzyk K."/>
            <person name="Murdoch R.W."/>
            <person name="Higgins S."/>
            <person name="Loffler F."/>
        </authorList>
    </citation>
    <scope>NUCLEOTIDE SEQUENCE</scope>
</reference>
<protein>
    <submittedName>
        <fullName evidence="1">Uncharacterized protein</fullName>
    </submittedName>
</protein>
<organism evidence="1">
    <name type="scientific">bioreactor metagenome</name>
    <dbReference type="NCBI Taxonomy" id="1076179"/>
    <lineage>
        <taxon>unclassified sequences</taxon>
        <taxon>metagenomes</taxon>
        <taxon>ecological metagenomes</taxon>
    </lineage>
</organism>
<gene>
    <name evidence="1" type="ORF">SDC9_184029</name>
</gene>
<name>A0A645HCR6_9ZZZZ</name>
<sequence>MGPNKVANTGDEWNTGVQHTAGSYVNSKLFFCPSTAYPVDLTGTLSYADAGNDGTKSATWWRSGPFYAMNAFLRPGHVDYTSAKTGSLKSPSRKLLLVDAFRSKSSNMTYDENEEYGFYRFRGDWTGTSQGNPAARHSGAVNSLQLDGSAKANRVSNPATVRSFSPFRNLDADKPFWHYDW</sequence>